<gene>
    <name evidence="2" type="ORF">G2W53_007345</name>
</gene>
<feature type="region of interest" description="Disordered" evidence="1">
    <location>
        <begin position="74"/>
        <end position="94"/>
    </location>
</feature>
<protein>
    <submittedName>
        <fullName evidence="2">Retrovirus-related Pol polyprotein from transposon TNT 1-94</fullName>
    </submittedName>
</protein>
<reference evidence="2" key="1">
    <citation type="submission" date="2020-09" db="EMBL/GenBank/DDBJ databases">
        <title>Genome-Enabled Discovery of Anthraquinone Biosynthesis in Senna tora.</title>
        <authorList>
            <person name="Kang S.-H."/>
            <person name="Pandey R.P."/>
            <person name="Lee C.-M."/>
            <person name="Sim J.-S."/>
            <person name="Jeong J.-T."/>
            <person name="Choi B.-S."/>
            <person name="Jung M."/>
            <person name="Ginzburg D."/>
            <person name="Zhao K."/>
            <person name="Won S.Y."/>
            <person name="Oh T.-J."/>
            <person name="Yu Y."/>
            <person name="Kim N.-H."/>
            <person name="Lee O.R."/>
            <person name="Lee T.-H."/>
            <person name="Bashyal P."/>
            <person name="Kim T.-S."/>
            <person name="Lee W.-H."/>
            <person name="Kawkins C."/>
            <person name="Kim C.-K."/>
            <person name="Kim J.S."/>
            <person name="Ahn B.O."/>
            <person name="Rhee S.Y."/>
            <person name="Sohng J.K."/>
        </authorList>
    </citation>
    <scope>NUCLEOTIDE SEQUENCE</scope>
    <source>
        <tissue evidence="2">Leaf</tissue>
    </source>
</reference>
<evidence type="ECO:0000313" key="3">
    <source>
        <dbReference type="Proteomes" id="UP000634136"/>
    </source>
</evidence>
<dbReference type="AlphaFoldDB" id="A0A834X5Z3"/>
<accession>A0A834X5Z3</accession>
<organism evidence="2 3">
    <name type="scientific">Senna tora</name>
    <dbReference type="NCBI Taxonomy" id="362788"/>
    <lineage>
        <taxon>Eukaryota</taxon>
        <taxon>Viridiplantae</taxon>
        <taxon>Streptophyta</taxon>
        <taxon>Embryophyta</taxon>
        <taxon>Tracheophyta</taxon>
        <taxon>Spermatophyta</taxon>
        <taxon>Magnoliopsida</taxon>
        <taxon>eudicotyledons</taxon>
        <taxon>Gunneridae</taxon>
        <taxon>Pentapetalae</taxon>
        <taxon>rosids</taxon>
        <taxon>fabids</taxon>
        <taxon>Fabales</taxon>
        <taxon>Fabaceae</taxon>
        <taxon>Caesalpinioideae</taxon>
        <taxon>Cassia clade</taxon>
        <taxon>Senna</taxon>
    </lineage>
</organism>
<name>A0A834X5Z3_9FABA</name>
<dbReference type="Proteomes" id="UP000634136">
    <property type="component" value="Unassembled WGS sequence"/>
</dbReference>
<evidence type="ECO:0000256" key="1">
    <source>
        <dbReference type="SAM" id="MobiDB-lite"/>
    </source>
</evidence>
<proteinExistence type="predicted"/>
<keyword evidence="3" id="KW-1185">Reference proteome</keyword>
<dbReference type="EMBL" id="JAAIUW010000003">
    <property type="protein sequence ID" value="KAF7838863.1"/>
    <property type="molecule type" value="Genomic_DNA"/>
</dbReference>
<feature type="compositionally biased region" description="Low complexity" evidence="1">
    <location>
        <begin position="83"/>
        <end position="94"/>
    </location>
</feature>
<sequence>MDFQPKHELVSGKIKLINDKVQNKETEVQSLKEPSFFIGYPKHSKGFRFYSPTRGTRIMEALTAKFLELDVAESSCPQPPEMPESSPSVSIPLPSLTEAFPPVTVREETVTLPALDGDPGMPVPEIPQYHDPVLDIPQGHDPIPEIPQVHEPIQEIP</sequence>
<comment type="caution">
    <text evidence="2">The sequence shown here is derived from an EMBL/GenBank/DDBJ whole genome shotgun (WGS) entry which is preliminary data.</text>
</comment>
<evidence type="ECO:0000313" key="2">
    <source>
        <dbReference type="EMBL" id="KAF7838863.1"/>
    </source>
</evidence>